<feature type="compositionally biased region" description="Polar residues" evidence="1">
    <location>
        <begin position="172"/>
        <end position="183"/>
    </location>
</feature>
<dbReference type="EMBL" id="LGSR01000006">
    <property type="protein sequence ID" value="KOS22082.1"/>
    <property type="molecule type" value="Genomic_DNA"/>
</dbReference>
<dbReference type="OrthoDB" id="5235778at2759"/>
<evidence type="ECO:0000256" key="1">
    <source>
        <dbReference type="SAM" id="MobiDB-lite"/>
    </source>
</evidence>
<gene>
    <name evidence="2" type="ORF">ESCO_001718</name>
</gene>
<accession>A0A0M9VWH6</accession>
<name>A0A0M9VWH6_ESCWE</name>
<reference evidence="2 3" key="1">
    <citation type="submission" date="2015-07" db="EMBL/GenBank/DDBJ databases">
        <title>The genome of the fungus Escovopsis weberi, a specialized disease agent of ant agriculture.</title>
        <authorList>
            <person name="de Man T.J."/>
            <person name="Stajich J.E."/>
            <person name="Kubicek C.P."/>
            <person name="Chenthamara K."/>
            <person name="Atanasova L."/>
            <person name="Druzhinina I.S."/>
            <person name="Birnbaum S."/>
            <person name="Barribeau S.M."/>
            <person name="Teiling C."/>
            <person name="Suen G."/>
            <person name="Currie C."/>
            <person name="Gerardo N.M."/>
        </authorList>
    </citation>
    <scope>NUCLEOTIDE SEQUENCE [LARGE SCALE GENOMIC DNA]</scope>
</reference>
<feature type="compositionally biased region" description="Basic and acidic residues" evidence="1">
    <location>
        <begin position="112"/>
        <end position="121"/>
    </location>
</feature>
<evidence type="ECO:0000313" key="2">
    <source>
        <dbReference type="EMBL" id="KOS22082.1"/>
    </source>
</evidence>
<proteinExistence type="predicted"/>
<sequence>MASLKGVLLGQWRDSTVPDAENRHAVIGFIDSRDRLRTRIQRSNVKGDPSGVEYPLPPGPGGSWVTLDRIIFFPHLVGLNHIQIKEYVKLRADAAERSDEERQAAEAAAVKEAIHRAKADPSADSITNPLSIAHGEDLPETLTSTGRSASKRRRVNGGAAAMAEANVHLDSAESSTRPATSPPSHARLLPGMSMHGALHGSRPTRILLGYWKGSSEPIPEDRHAVHGILGHNDMFRVKITKSTRDGRFVDGNFPSGAGALWIQYEEVEFEPHLKPLSRSEVKEYCRIRQYQIDHGETPPDRIANETKAVYEAQARVASGAHKFDKYAAQRAISHSPPLASETEATNAVENANEDDSNMNLRQTRRNEKRKRRFSQTQQRSLANVADTAKPRGAKDDNRVQSSESRSSSRTHAESLEKANALARKEIARVEAAQGRIDRHAYQRERAAVMAADAAAAAAVTAAAAAATSSPSPPVFMANGRASSLHESEGMQRLNKVWAAQESIRMKAGSEDAKIYDGIKYERKANGPFVGKLVSQGTIINIDGEDYVEYRVLTKPSFF</sequence>
<protein>
    <submittedName>
        <fullName evidence="2">Uncharacterized protein</fullName>
    </submittedName>
</protein>
<dbReference type="AlphaFoldDB" id="A0A0M9VWH6"/>
<dbReference type="STRING" id="150374.A0A0M9VWH6"/>
<feature type="region of interest" description="Disordered" evidence="1">
    <location>
        <begin position="334"/>
        <end position="417"/>
    </location>
</feature>
<organism evidence="2 3">
    <name type="scientific">Escovopsis weberi</name>
    <dbReference type="NCBI Taxonomy" id="150374"/>
    <lineage>
        <taxon>Eukaryota</taxon>
        <taxon>Fungi</taxon>
        <taxon>Dikarya</taxon>
        <taxon>Ascomycota</taxon>
        <taxon>Pezizomycotina</taxon>
        <taxon>Sordariomycetes</taxon>
        <taxon>Hypocreomycetidae</taxon>
        <taxon>Hypocreales</taxon>
        <taxon>Hypocreaceae</taxon>
        <taxon>Escovopsis</taxon>
    </lineage>
</organism>
<keyword evidence="3" id="KW-1185">Reference proteome</keyword>
<comment type="caution">
    <text evidence="2">The sequence shown here is derived from an EMBL/GenBank/DDBJ whole genome shotgun (WGS) entry which is preliminary data.</text>
</comment>
<feature type="compositionally biased region" description="Basic residues" evidence="1">
    <location>
        <begin position="362"/>
        <end position="373"/>
    </location>
</feature>
<feature type="region of interest" description="Disordered" evidence="1">
    <location>
        <begin position="112"/>
        <end position="189"/>
    </location>
</feature>
<dbReference type="Proteomes" id="UP000053831">
    <property type="component" value="Unassembled WGS sequence"/>
</dbReference>
<feature type="compositionally biased region" description="Basic and acidic residues" evidence="1">
    <location>
        <begin position="388"/>
        <end position="398"/>
    </location>
</feature>
<evidence type="ECO:0000313" key="3">
    <source>
        <dbReference type="Proteomes" id="UP000053831"/>
    </source>
</evidence>